<dbReference type="GO" id="GO:0009451">
    <property type="term" value="P:RNA modification"/>
    <property type="evidence" value="ECO:0007669"/>
    <property type="project" value="InterPro"/>
</dbReference>
<dbReference type="Pfam" id="PF13041">
    <property type="entry name" value="PPR_2"/>
    <property type="match status" value="4"/>
</dbReference>
<evidence type="ECO:0000256" key="1">
    <source>
        <dbReference type="ARBA" id="ARBA00022737"/>
    </source>
</evidence>
<evidence type="ECO:0000256" key="2">
    <source>
        <dbReference type="PROSITE-ProRule" id="PRU00708"/>
    </source>
</evidence>
<proteinExistence type="predicted"/>
<feature type="repeat" description="PPR" evidence="2">
    <location>
        <begin position="297"/>
        <end position="331"/>
    </location>
</feature>
<dbReference type="InterPro" id="IPR046849">
    <property type="entry name" value="E2_motif"/>
</dbReference>
<dbReference type="Pfam" id="PF14432">
    <property type="entry name" value="DYW_deaminase"/>
    <property type="match status" value="1"/>
</dbReference>
<evidence type="ECO:0000259" key="3">
    <source>
        <dbReference type="Pfam" id="PF14432"/>
    </source>
</evidence>
<dbReference type="PANTHER" id="PTHR47926:SF445">
    <property type="entry name" value="DYW DOMAIN-CONTAINING PROTEIN"/>
    <property type="match status" value="1"/>
</dbReference>
<dbReference type="Pfam" id="PF01535">
    <property type="entry name" value="PPR"/>
    <property type="match status" value="3"/>
</dbReference>
<gene>
    <name evidence="4" type="ORF">H6P81_011675</name>
</gene>
<evidence type="ECO:0000313" key="5">
    <source>
        <dbReference type="Proteomes" id="UP000825729"/>
    </source>
</evidence>
<feature type="repeat" description="PPR" evidence="2">
    <location>
        <begin position="266"/>
        <end position="296"/>
    </location>
</feature>
<keyword evidence="5" id="KW-1185">Reference proteome</keyword>
<dbReference type="FunFam" id="1.25.40.10:FF:000344">
    <property type="entry name" value="Pentatricopeptide repeat-containing protein"/>
    <property type="match status" value="1"/>
</dbReference>
<feature type="repeat" description="PPR" evidence="2">
    <location>
        <begin position="165"/>
        <end position="199"/>
    </location>
</feature>
<dbReference type="Pfam" id="PF13812">
    <property type="entry name" value="PPR_3"/>
    <property type="match status" value="1"/>
</dbReference>
<dbReference type="InterPro" id="IPR046848">
    <property type="entry name" value="E_motif"/>
</dbReference>
<dbReference type="SUPFAM" id="SSF48452">
    <property type="entry name" value="TPR-like"/>
    <property type="match status" value="2"/>
</dbReference>
<dbReference type="GO" id="GO:0008270">
    <property type="term" value="F:zinc ion binding"/>
    <property type="evidence" value="ECO:0007669"/>
    <property type="project" value="InterPro"/>
</dbReference>
<dbReference type="Pfam" id="PF20430">
    <property type="entry name" value="Eplus_motif"/>
    <property type="match status" value="1"/>
</dbReference>
<protein>
    <recommendedName>
        <fullName evidence="3">DYW domain-containing protein</fullName>
    </recommendedName>
</protein>
<dbReference type="InterPro" id="IPR046960">
    <property type="entry name" value="PPR_At4g14850-like_plant"/>
</dbReference>
<dbReference type="Pfam" id="PF20431">
    <property type="entry name" value="E_motif"/>
    <property type="match status" value="1"/>
</dbReference>
<dbReference type="EMBL" id="JAINDJ010000005">
    <property type="protein sequence ID" value="KAG9445547.1"/>
    <property type="molecule type" value="Genomic_DNA"/>
</dbReference>
<dbReference type="FunFam" id="1.25.40.10:FF:000305">
    <property type="entry name" value="Pentatricopeptide repeat-containing protein mitochondrial"/>
    <property type="match status" value="1"/>
</dbReference>
<dbReference type="NCBIfam" id="TIGR00756">
    <property type="entry name" value="PPR"/>
    <property type="match status" value="9"/>
</dbReference>
<dbReference type="GO" id="GO:0003723">
    <property type="term" value="F:RNA binding"/>
    <property type="evidence" value="ECO:0007669"/>
    <property type="project" value="InterPro"/>
</dbReference>
<dbReference type="InterPro" id="IPR032867">
    <property type="entry name" value="DYW_dom"/>
</dbReference>
<feature type="repeat" description="PPR" evidence="2">
    <location>
        <begin position="544"/>
        <end position="578"/>
    </location>
</feature>
<feature type="repeat" description="PPR" evidence="2">
    <location>
        <begin position="95"/>
        <end position="129"/>
    </location>
</feature>
<dbReference type="Proteomes" id="UP000825729">
    <property type="component" value="Unassembled WGS sequence"/>
</dbReference>
<organism evidence="4 5">
    <name type="scientific">Aristolochia fimbriata</name>
    <name type="common">White veined hardy Dutchman's pipe vine</name>
    <dbReference type="NCBI Taxonomy" id="158543"/>
    <lineage>
        <taxon>Eukaryota</taxon>
        <taxon>Viridiplantae</taxon>
        <taxon>Streptophyta</taxon>
        <taxon>Embryophyta</taxon>
        <taxon>Tracheophyta</taxon>
        <taxon>Spermatophyta</taxon>
        <taxon>Magnoliopsida</taxon>
        <taxon>Magnoliidae</taxon>
        <taxon>Piperales</taxon>
        <taxon>Aristolochiaceae</taxon>
        <taxon>Aristolochia</taxon>
    </lineage>
</organism>
<accession>A0AAV7ECU0</accession>
<feature type="repeat" description="PPR" evidence="2">
    <location>
        <begin position="332"/>
        <end position="366"/>
    </location>
</feature>
<dbReference type="PROSITE" id="PS51375">
    <property type="entry name" value="PPR"/>
    <property type="match status" value="8"/>
</dbReference>
<dbReference type="Gene3D" id="1.25.40.10">
    <property type="entry name" value="Tetratricopeptide repeat domain"/>
    <property type="match status" value="5"/>
</dbReference>
<feature type="repeat" description="PPR" evidence="2">
    <location>
        <begin position="441"/>
        <end position="471"/>
    </location>
</feature>
<comment type="caution">
    <text evidence="4">The sequence shown here is derived from an EMBL/GenBank/DDBJ whole genome shotgun (WGS) entry which is preliminary data.</text>
</comment>
<evidence type="ECO:0000313" key="4">
    <source>
        <dbReference type="EMBL" id="KAG9445547.1"/>
    </source>
</evidence>
<dbReference type="FunFam" id="1.25.40.10:FF:000348">
    <property type="entry name" value="Pentatricopeptide repeat-containing protein chloroplastic"/>
    <property type="match status" value="1"/>
</dbReference>
<dbReference type="InterPro" id="IPR011990">
    <property type="entry name" value="TPR-like_helical_dom_sf"/>
</dbReference>
<reference evidence="4 5" key="1">
    <citation type="submission" date="2021-07" db="EMBL/GenBank/DDBJ databases">
        <title>The Aristolochia fimbriata genome: insights into angiosperm evolution, floral development and chemical biosynthesis.</title>
        <authorList>
            <person name="Jiao Y."/>
        </authorList>
    </citation>
    <scope>NUCLEOTIDE SEQUENCE [LARGE SCALE GENOMIC DNA]</scope>
    <source>
        <strain evidence="4">IBCAS-2021</strain>
        <tissue evidence="4">Leaf</tissue>
    </source>
</reference>
<dbReference type="InterPro" id="IPR002885">
    <property type="entry name" value="PPR_rpt"/>
</dbReference>
<keyword evidence="1" id="KW-0677">Repeat</keyword>
<name>A0AAV7ECU0_ARIFI</name>
<sequence length="851" mass="95319">MLPLHLVPICKIPPPNLRFFSTTCTDCFTTLLQRCKTLLDARLLHQQILATGLLHLSAPSRNQHHLLSTAIVAAYLACNAPADALLTIEHLSPSAVFSWNVLVRHHVRNERFRDALRVFNRMQKFDAKPDHFTFPFVLKACAQLPSFRRGTAVHALVSRDGFESNVFVCNALISMYTRCGSLLDAARVFEEILERKIDDVVSWNSMVAAYVQSEQPRHGLQLFRTMRAKAEVVSLVNVLPACASLGCSIQLRELHCYAQRNGLLWDVFVGNAIVDAYAKCGMMEEAVKVFDRMEVRDLVSWNAMVTGYAQAGYFDEAIQLFCRMREDDIELNVVTWSAVIAGYAQRGIGYEAVNVFRQMQLSRSQPNAVTIISLLSACAAVGALAKGKETHAYALKRLLRWTGDDGDDLMIQNGLIDMYSKCRRVDMASQLFNTIPLSERNVVTWTVLIGGYAQQGDANDSLMLFSQMLKEANTFPNAFTISCVLMACTRLSTLRFGKEIHAYVIRNRFEKVMLFVTNCLIDMYAKCGDIEAARRVFDKMPKRNAVSWTSLMTGYGMHGRGEDALSVFDAMREAALVPDGVTFVVVLYACSHAGMVEQGLEYFNNMNKEYGVVPGVEHFACTVDLLGRAGRLSEAKELIETMPMTPTAVVWLALLSACRVHANVELGEYASTKLLELEPENDGFYTLLSNIYANAGHWKGVLRIRSLMKRAGIRKRPGCSWVQGKEGSVSFFVGDRSNPRSKEIYEVLKDLMERIAVIGYVPETSFSLHDVDDEEKKYLLSEHSEKLALAYGILTTAAGMPIRITKNLRVCGDCHIAFTFVSKIVDHEIILRDSSRFHHFKKGSCSCGGYW</sequence>
<dbReference type="AlphaFoldDB" id="A0AAV7ECU0"/>
<feature type="repeat" description="PPR" evidence="2">
    <location>
        <begin position="513"/>
        <end position="543"/>
    </location>
</feature>
<feature type="domain" description="DYW" evidence="3">
    <location>
        <begin position="759"/>
        <end position="851"/>
    </location>
</feature>
<dbReference type="PANTHER" id="PTHR47926">
    <property type="entry name" value="PENTATRICOPEPTIDE REPEAT-CONTAINING PROTEIN"/>
    <property type="match status" value="1"/>
</dbReference>